<reference evidence="1" key="1">
    <citation type="submission" date="2021-01" db="EMBL/GenBank/DDBJ databases">
        <authorList>
            <person name="Corre E."/>
            <person name="Pelletier E."/>
            <person name="Niang G."/>
            <person name="Scheremetjew M."/>
            <person name="Finn R."/>
            <person name="Kale V."/>
            <person name="Holt S."/>
            <person name="Cochrane G."/>
            <person name="Meng A."/>
            <person name="Brown T."/>
            <person name="Cohen L."/>
        </authorList>
    </citation>
    <scope>NUCLEOTIDE SEQUENCE</scope>
    <source>
        <strain evidence="1">CCAP979/52</strain>
    </source>
</reference>
<dbReference type="InterPro" id="IPR018490">
    <property type="entry name" value="cNMP-bd_dom_sf"/>
</dbReference>
<dbReference type="Gene3D" id="2.60.120.10">
    <property type="entry name" value="Jelly Rolls"/>
    <property type="match status" value="1"/>
</dbReference>
<organism evidence="1">
    <name type="scientific">Cryptomonas curvata</name>
    <dbReference type="NCBI Taxonomy" id="233186"/>
    <lineage>
        <taxon>Eukaryota</taxon>
        <taxon>Cryptophyceae</taxon>
        <taxon>Cryptomonadales</taxon>
        <taxon>Cryptomonadaceae</taxon>
        <taxon>Cryptomonas</taxon>
    </lineage>
</organism>
<protein>
    <recommendedName>
        <fullName evidence="2">Cyclic nucleotide-binding domain-containing protein</fullName>
    </recommendedName>
</protein>
<accession>A0A7S0QH79</accession>
<evidence type="ECO:0000313" key="1">
    <source>
        <dbReference type="EMBL" id="CAD8630848.1"/>
    </source>
</evidence>
<sequence length="178" mass="19870">MSLAYPSLHLTRKQIISGKVDICMHPLLPAVGRASRSATSQAREANKIKTLSTGYCFGDFALIGDTRWTAAWNINADIICSEDAEIWCVHVKEMEQVLYQSTFCKMRLAIVSARFCLANLKWALHISKNTEPESAAVRTTKDHPPKAVRWMLLVMKAMLSSSKDASRIEGHLLKHALS</sequence>
<dbReference type="EMBL" id="HBEZ01015439">
    <property type="protein sequence ID" value="CAD8630848.1"/>
    <property type="molecule type" value="Transcribed_RNA"/>
</dbReference>
<dbReference type="SUPFAM" id="SSF51206">
    <property type="entry name" value="cAMP-binding domain-like"/>
    <property type="match status" value="1"/>
</dbReference>
<dbReference type="InterPro" id="IPR014710">
    <property type="entry name" value="RmlC-like_jellyroll"/>
</dbReference>
<evidence type="ECO:0008006" key="2">
    <source>
        <dbReference type="Google" id="ProtNLM"/>
    </source>
</evidence>
<name>A0A7S0QH79_9CRYP</name>
<dbReference type="AlphaFoldDB" id="A0A7S0QH79"/>
<proteinExistence type="predicted"/>
<gene>
    <name evidence="1" type="ORF">CCUR1050_LOCUS8527</name>
</gene>